<feature type="domain" description="Phosphoribosyltransferase" evidence="2">
    <location>
        <begin position="174"/>
        <end position="220"/>
    </location>
</feature>
<dbReference type="Pfam" id="PF18912">
    <property type="entry name" value="DZR_2"/>
    <property type="match status" value="1"/>
</dbReference>
<keyword evidence="5" id="KW-1185">Reference proteome</keyword>
<dbReference type="Pfam" id="PF00156">
    <property type="entry name" value="Pribosyltran"/>
    <property type="match status" value="1"/>
</dbReference>
<dbReference type="PANTHER" id="PTHR47505:SF1">
    <property type="entry name" value="DNA UTILIZATION PROTEIN YHGH"/>
    <property type="match status" value="1"/>
</dbReference>
<proteinExistence type="inferred from homology"/>
<feature type="domain" description="Double zinc ribbon" evidence="3">
    <location>
        <begin position="11"/>
        <end position="41"/>
    </location>
</feature>
<protein>
    <submittedName>
        <fullName evidence="4">ComF family protein</fullName>
    </submittedName>
</protein>
<dbReference type="InterPro" id="IPR051910">
    <property type="entry name" value="ComF/GntX_DNA_util-trans"/>
</dbReference>
<dbReference type="STRING" id="888060.HMPREF9081_2265"/>
<accession>F5RPS9</accession>
<evidence type="ECO:0000259" key="2">
    <source>
        <dbReference type="Pfam" id="PF00156"/>
    </source>
</evidence>
<name>F5RPS9_9FIRM</name>
<evidence type="ECO:0000259" key="3">
    <source>
        <dbReference type="Pfam" id="PF18912"/>
    </source>
</evidence>
<evidence type="ECO:0000313" key="5">
    <source>
        <dbReference type="Proteomes" id="UP000004067"/>
    </source>
</evidence>
<evidence type="ECO:0000256" key="1">
    <source>
        <dbReference type="ARBA" id="ARBA00008007"/>
    </source>
</evidence>
<gene>
    <name evidence="4" type="primary">comF</name>
    <name evidence="4" type="ORF">HMPREF9081_2265</name>
</gene>
<organism evidence="4 5">
    <name type="scientific">Centipeda periodontii DSM 2778</name>
    <dbReference type="NCBI Taxonomy" id="888060"/>
    <lineage>
        <taxon>Bacteria</taxon>
        <taxon>Bacillati</taxon>
        <taxon>Bacillota</taxon>
        <taxon>Negativicutes</taxon>
        <taxon>Selenomonadales</taxon>
        <taxon>Selenomonadaceae</taxon>
        <taxon>Centipeda</taxon>
    </lineage>
</organism>
<dbReference type="Proteomes" id="UP000004067">
    <property type="component" value="Unassembled WGS sequence"/>
</dbReference>
<dbReference type="InterPro" id="IPR044005">
    <property type="entry name" value="DZR_2"/>
</dbReference>
<dbReference type="AlphaFoldDB" id="F5RPS9"/>
<sequence>MIGEINVFSIFLNFIFPPRCPNCSAYVEYRGAFCSDCASRLIGLHMLVRAGDAREALEGIWAFAHYREGVRDLLRALKYQKKKSALPALHTILKAGESTLAELPRPLTAIPVPLAPERARTRGFNQAEEIFAPWLRVHGISLARILVRTRETAPLYERTRTERQKELRGAFAVTEGADVTEKDILLVDDIMTTGATLTECARVLKRAGAQNVYAFVLASEHQ</sequence>
<reference evidence="4 5" key="1">
    <citation type="submission" date="2011-04" db="EMBL/GenBank/DDBJ databases">
        <authorList>
            <person name="Muzny D."/>
            <person name="Qin X."/>
            <person name="Deng J."/>
            <person name="Jiang H."/>
            <person name="Liu Y."/>
            <person name="Qu J."/>
            <person name="Song X.-Z."/>
            <person name="Zhang L."/>
            <person name="Thornton R."/>
            <person name="Coyle M."/>
            <person name="Francisco L."/>
            <person name="Jackson L."/>
            <person name="Javaid M."/>
            <person name="Korchina V."/>
            <person name="Kovar C."/>
            <person name="Mata R."/>
            <person name="Mathew T."/>
            <person name="Ngo R."/>
            <person name="Nguyen L."/>
            <person name="Nguyen N."/>
            <person name="Okwuonu G."/>
            <person name="Ongeri F."/>
            <person name="Pham C."/>
            <person name="Simmons D."/>
            <person name="Wilczek-Boney K."/>
            <person name="Hale W."/>
            <person name="Jakkamsetti A."/>
            <person name="Pham P."/>
            <person name="Ruth R."/>
            <person name="San Lucas F."/>
            <person name="Warren J."/>
            <person name="Zhang J."/>
            <person name="Zhao Z."/>
            <person name="Zhou C."/>
            <person name="Zhu D."/>
            <person name="Lee S."/>
            <person name="Bess C."/>
            <person name="Blankenburg K."/>
            <person name="Forbes L."/>
            <person name="Fu Q."/>
            <person name="Gubbala S."/>
            <person name="Hirani K."/>
            <person name="Jayaseelan J.C."/>
            <person name="Lara F."/>
            <person name="Munidasa M."/>
            <person name="Palculict T."/>
            <person name="Patil S."/>
            <person name="Pu L.-L."/>
            <person name="Saada N."/>
            <person name="Tang L."/>
            <person name="Weissenberger G."/>
            <person name="Zhu Y."/>
            <person name="Hemphill L."/>
            <person name="Shang Y."/>
            <person name="Youmans B."/>
            <person name="Ayvaz T."/>
            <person name="Ross M."/>
            <person name="Santibanez J."/>
            <person name="Aqrawi P."/>
            <person name="Gross S."/>
            <person name="Joshi V."/>
            <person name="Fowler G."/>
            <person name="Nazareth L."/>
            <person name="Reid J."/>
            <person name="Worley K."/>
            <person name="Petrosino J."/>
            <person name="Highlander S."/>
            <person name="Gibbs R."/>
        </authorList>
    </citation>
    <scope>NUCLEOTIDE SEQUENCE [LARGE SCALE GENOMIC DNA]</scope>
    <source>
        <strain evidence="4 5">DSM 2778</strain>
    </source>
</reference>
<dbReference type="SUPFAM" id="SSF53271">
    <property type="entry name" value="PRTase-like"/>
    <property type="match status" value="1"/>
</dbReference>
<dbReference type="Gene3D" id="3.40.50.2020">
    <property type="match status" value="1"/>
</dbReference>
<dbReference type="PANTHER" id="PTHR47505">
    <property type="entry name" value="DNA UTILIZATION PROTEIN YHGH"/>
    <property type="match status" value="1"/>
</dbReference>
<evidence type="ECO:0000313" key="4">
    <source>
        <dbReference type="EMBL" id="EGK57580.1"/>
    </source>
</evidence>
<dbReference type="InterPro" id="IPR029057">
    <property type="entry name" value="PRTase-like"/>
</dbReference>
<dbReference type="InterPro" id="IPR000836">
    <property type="entry name" value="PRTase_dom"/>
</dbReference>
<dbReference type="EMBL" id="AFHQ01000055">
    <property type="protein sequence ID" value="EGK57580.1"/>
    <property type="molecule type" value="Genomic_DNA"/>
</dbReference>
<comment type="similarity">
    <text evidence="1">Belongs to the ComF/GntX family.</text>
</comment>
<dbReference type="CDD" id="cd06223">
    <property type="entry name" value="PRTases_typeI"/>
    <property type="match status" value="1"/>
</dbReference>
<dbReference type="eggNOG" id="COG1040">
    <property type="taxonomic scope" value="Bacteria"/>
</dbReference>
<dbReference type="HOGENOM" id="CLU_054549_0_1_9"/>
<comment type="caution">
    <text evidence="4">The sequence shown here is derived from an EMBL/GenBank/DDBJ whole genome shotgun (WGS) entry which is preliminary data.</text>
</comment>